<evidence type="ECO:0000313" key="3">
    <source>
        <dbReference type="Proteomes" id="UP000053841"/>
    </source>
</evidence>
<evidence type="ECO:0000313" key="2">
    <source>
        <dbReference type="EMBL" id="EUC30322.1"/>
    </source>
</evidence>
<dbReference type="AlphaFoldDB" id="W6XS42"/>
<feature type="region of interest" description="Disordered" evidence="1">
    <location>
        <begin position="35"/>
        <end position="89"/>
    </location>
</feature>
<accession>W6XS42</accession>
<gene>
    <name evidence="2" type="ORF">COCCADRAFT_104216</name>
</gene>
<dbReference type="Proteomes" id="UP000053841">
    <property type="component" value="Unassembled WGS sequence"/>
</dbReference>
<protein>
    <submittedName>
        <fullName evidence="2">Uncharacterized protein</fullName>
    </submittedName>
</protein>
<dbReference type="EMBL" id="KI964705">
    <property type="protein sequence ID" value="EUC30322.1"/>
    <property type="molecule type" value="Genomic_DNA"/>
</dbReference>
<dbReference type="GeneID" id="19142939"/>
<reference evidence="2 3" key="1">
    <citation type="journal article" date="2013" name="PLoS Genet.">
        <title>Comparative genome structure, secondary metabolite, and effector coding capacity across Cochliobolus pathogens.</title>
        <authorList>
            <person name="Condon B.J."/>
            <person name="Leng Y."/>
            <person name="Wu D."/>
            <person name="Bushley K.E."/>
            <person name="Ohm R.A."/>
            <person name="Otillar R."/>
            <person name="Martin J."/>
            <person name="Schackwitz W."/>
            <person name="Grimwood J."/>
            <person name="MohdZainudin N."/>
            <person name="Xue C."/>
            <person name="Wang R."/>
            <person name="Manning V.A."/>
            <person name="Dhillon B."/>
            <person name="Tu Z.J."/>
            <person name="Steffenson B.J."/>
            <person name="Salamov A."/>
            <person name="Sun H."/>
            <person name="Lowry S."/>
            <person name="LaButti K."/>
            <person name="Han J."/>
            <person name="Copeland A."/>
            <person name="Lindquist E."/>
            <person name="Barry K."/>
            <person name="Schmutz J."/>
            <person name="Baker S.E."/>
            <person name="Ciuffetti L.M."/>
            <person name="Grigoriev I.V."/>
            <person name="Zhong S."/>
            <person name="Turgeon B.G."/>
        </authorList>
    </citation>
    <scope>NUCLEOTIDE SEQUENCE [LARGE SCALE GENOMIC DNA]</scope>
    <source>
        <strain evidence="2 3">26-R-13</strain>
    </source>
</reference>
<dbReference type="KEGG" id="bze:COCCADRAFT_104216"/>
<name>W6XS42_COCC2</name>
<proteinExistence type="predicted"/>
<feature type="region of interest" description="Disordered" evidence="1">
    <location>
        <begin position="1"/>
        <end position="22"/>
    </location>
</feature>
<dbReference type="RefSeq" id="XP_007715363.1">
    <property type="nucleotide sequence ID" value="XM_007717173.1"/>
</dbReference>
<evidence type="ECO:0000256" key="1">
    <source>
        <dbReference type="SAM" id="MobiDB-lite"/>
    </source>
</evidence>
<feature type="region of interest" description="Disordered" evidence="1">
    <location>
        <begin position="139"/>
        <end position="164"/>
    </location>
</feature>
<dbReference type="HOGENOM" id="CLU_1622877_0_0_1"/>
<keyword evidence="3" id="KW-1185">Reference proteome</keyword>
<organism evidence="2 3">
    <name type="scientific">Cochliobolus carbonum (strain 26-R-13)</name>
    <name type="common">Maize leaf spot fungus</name>
    <name type="synonym">Bipolaris zeicola</name>
    <dbReference type="NCBI Taxonomy" id="930089"/>
    <lineage>
        <taxon>Eukaryota</taxon>
        <taxon>Fungi</taxon>
        <taxon>Dikarya</taxon>
        <taxon>Ascomycota</taxon>
        <taxon>Pezizomycotina</taxon>
        <taxon>Dothideomycetes</taxon>
        <taxon>Pleosporomycetidae</taxon>
        <taxon>Pleosporales</taxon>
        <taxon>Pleosporineae</taxon>
        <taxon>Pleosporaceae</taxon>
        <taxon>Bipolaris</taxon>
    </lineage>
</organism>
<feature type="non-terminal residue" evidence="2">
    <location>
        <position position="1"/>
    </location>
</feature>
<sequence length="164" mass="18296">HFGTSPRQARCLSSTPQSRRAVSVSVNRAIEIKSKSRSDDITALRPPHPLASSSHDPAKPLTPFARGQTLRLERPRRRSPPIPISPRLAPASLHPRNTLFLTRTAVSDPFRVRLRPYHPPLANCALCFSLLERRDSATGGLPRVSHRPHPQESFCHHHSPPIMS</sequence>